<comment type="cofactor">
    <cofactor evidence="4">
        <name>Mg(2+)</name>
        <dbReference type="ChEBI" id="CHEBI:18420"/>
    </cofactor>
</comment>
<comment type="similarity">
    <text evidence="9">In the C-terminal section; belongs to the DHPS family.</text>
</comment>
<evidence type="ECO:0000313" key="28">
    <source>
        <dbReference type="Proteomes" id="UP000016088"/>
    </source>
</evidence>
<dbReference type="HOGENOM" id="CLU_008023_2_0_1"/>
<evidence type="ECO:0000256" key="7">
    <source>
        <dbReference type="ARBA" id="ARBA00005051"/>
    </source>
</evidence>
<keyword evidence="20" id="KW-0456">Lyase</keyword>
<dbReference type="GO" id="GO:0005524">
    <property type="term" value="F:ATP binding"/>
    <property type="evidence" value="ECO:0007669"/>
    <property type="project" value="UniProtKB-KW"/>
</dbReference>
<evidence type="ECO:0000256" key="17">
    <source>
        <dbReference type="ARBA" id="ARBA00022840"/>
    </source>
</evidence>
<feature type="domain" description="Pterin-binding" evidence="26">
    <location>
        <begin position="499"/>
        <end position="758"/>
    </location>
</feature>
<evidence type="ECO:0000256" key="22">
    <source>
        <dbReference type="ARBA" id="ARBA00058009"/>
    </source>
</evidence>
<organism evidence="27 28">
    <name type="scientific">Schizosaccharomyces octosporus (strain yFS286)</name>
    <name type="common">Fission yeast</name>
    <name type="synonym">Octosporomyces octosporus</name>
    <dbReference type="NCBI Taxonomy" id="483514"/>
    <lineage>
        <taxon>Eukaryota</taxon>
        <taxon>Fungi</taxon>
        <taxon>Dikarya</taxon>
        <taxon>Ascomycota</taxon>
        <taxon>Taphrinomycotina</taxon>
        <taxon>Schizosaccharomycetes</taxon>
        <taxon>Schizosaccharomycetales</taxon>
        <taxon>Schizosaccharomycetaceae</taxon>
        <taxon>Schizosaccharomyces</taxon>
    </lineage>
</organism>
<keyword evidence="28" id="KW-1185">Reference proteome</keyword>
<dbReference type="AlphaFoldDB" id="S9Q2G2"/>
<dbReference type="SMART" id="SM00905">
    <property type="entry name" value="FolB"/>
    <property type="match status" value="2"/>
</dbReference>
<dbReference type="PANTHER" id="PTHR20941:SF1">
    <property type="entry name" value="FOLIC ACID SYNTHESIS PROTEIN FOL1"/>
    <property type="match status" value="1"/>
</dbReference>
<dbReference type="InterPro" id="IPR011005">
    <property type="entry name" value="Dihydropteroate_synth-like_sf"/>
</dbReference>
<dbReference type="EC" id="4.1.2.25" evidence="11"/>
<evidence type="ECO:0000256" key="13">
    <source>
        <dbReference type="ARBA" id="ARBA00022679"/>
    </source>
</evidence>
<dbReference type="Pfam" id="PF00809">
    <property type="entry name" value="Pterin_bind"/>
    <property type="match status" value="1"/>
</dbReference>
<evidence type="ECO:0000256" key="11">
    <source>
        <dbReference type="ARBA" id="ARBA00013043"/>
    </source>
</evidence>
<evidence type="ECO:0000256" key="8">
    <source>
        <dbReference type="ARBA" id="ARBA00009640"/>
    </source>
</evidence>
<dbReference type="PANTHER" id="PTHR20941">
    <property type="entry name" value="FOLATE SYNTHESIS PROTEINS"/>
    <property type="match status" value="1"/>
</dbReference>
<dbReference type="GO" id="GO:0016301">
    <property type="term" value="F:kinase activity"/>
    <property type="evidence" value="ECO:0007669"/>
    <property type="project" value="UniProtKB-KW"/>
</dbReference>
<evidence type="ECO:0000256" key="16">
    <source>
        <dbReference type="ARBA" id="ARBA00022777"/>
    </source>
</evidence>
<protein>
    <recommendedName>
        <fullName evidence="24">Folic acid synthesis protein FOL1</fullName>
        <ecNumber evidence="10">2.5.1.15</ecNumber>
        <ecNumber evidence="12">2.7.6.3</ecNumber>
        <ecNumber evidence="11">4.1.2.25</ecNumber>
    </recommendedName>
    <alternativeName>
        <fullName evidence="25">Folic acid synthesis protein fol1</fullName>
    </alternativeName>
</protein>
<evidence type="ECO:0000256" key="24">
    <source>
        <dbReference type="ARBA" id="ARBA00067568"/>
    </source>
</evidence>
<dbReference type="InterPro" id="IPR000489">
    <property type="entry name" value="Pterin-binding_dom"/>
</dbReference>
<evidence type="ECO:0000256" key="15">
    <source>
        <dbReference type="ARBA" id="ARBA00022741"/>
    </source>
</evidence>
<keyword evidence="17" id="KW-0067">ATP-binding</keyword>
<dbReference type="eggNOG" id="KOG2544">
    <property type="taxonomic scope" value="Eukaryota"/>
</dbReference>
<evidence type="ECO:0000256" key="12">
    <source>
        <dbReference type="ARBA" id="ARBA00013253"/>
    </source>
</evidence>
<evidence type="ECO:0000256" key="1">
    <source>
        <dbReference type="ARBA" id="ARBA00000012"/>
    </source>
</evidence>
<dbReference type="FunFam" id="3.20.20.20:FF:000006">
    <property type="entry name" value="Dihydropteroate synthase"/>
    <property type="match status" value="1"/>
</dbReference>
<evidence type="ECO:0000256" key="3">
    <source>
        <dbReference type="ARBA" id="ARBA00001353"/>
    </source>
</evidence>
<dbReference type="InterPro" id="IPR006390">
    <property type="entry name" value="DHP_synth_dom"/>
</dbReference>
<dbReference type="Gene3D" id="3.20.20.20">
    <property type="entry name" value="Dihydropteroate synthase-like"/>
    <property type="match status" value="1"/>
</dbReference>
<dbReference type="GeneID" id="25032469"/>
<dbReference type="InterPro" id="IPR000550">
    <property type="entry name" value="Hppk"/>
</dbReference>
<dbReference type="Proteomes" id="UP000016088">
    <property type="component" value="Unassembled WGS sequence"/>
</dbReference>
<comment type="pathway">
    <text evidence="7">Cofactor biosynthesis; tetrahydrofolate biosynthesis; 2-amino-4-hydroxy-6-hydroxymethyl-7,8-dihydropteridine diphosphate from 7,8-dihydroneopterin triphosphate: step 4/4.</text>
</comment>
<dbReference type="PROSITE" id="PS00793">
    <property type="entry name" value="DHPS_2"/>
    <property type="match status" value="1"/>
</dbReference>
<comment type="similarity">
    <text evidence="23">In the central section; belongs to the HPPK family.</text>
</comment>
<dbReference type="SUPFAM" id="SSF55620">
    <property type="entry name" value="Tetrahydrobiopterin biosynthesis enzymes-like"/>
    <property type="match status" value="2"/>
</dbReference>
<name>S9Q2G2_SCHOY</name>
<dbReference type="Pfam" id="PF02152">
    <property type="entry name" value="FolB"/>
    <property type="match status" value="2"/>
</dbReference>
<comment type="function">
    <text evidence="22">Catalyzes three sequential steps of tetrahydrofolate biosynthesis.</text>
</comment>
<dbReference type="NCBIfam" id="TIGR00526">
    <property type="entry name" value="folB_dom"/>
    <property type="match status" value="1"/>
</dbReference>
<dbReference type="GO" id="GO:0046656">
    <property type="term" value="P:folic acid biosynthetic process"/>
    <property type="evidence" value="ECO:0007669"/>
    <property type="project" value="UniProtKB-KW"/>
</dbReference>
<dbReference type="RefSeq" id="XP_013017439.1">
    <property type="nucleotide sequence ID" value="XM_013161985.1"/>
</dbReference>
<evidence type="ECO:0000256" key="23">
    <source>
        <dbReference type="ARBA" id="ARBA00061548"/>
    </source>
</evidence>
<accession>S9Q2G2</accession>
<sequence>MNGSFNLYTNLSKVPKHLLRNLKGSLPRYRGRITVSTFQSPKILLRSSTNFKCWNLRTFSTKMLSPNKTGFFRESEEKFDDNYDSVLVQNLRANAKVGTDQWRRAASQPVEVNLRMDLNTRLNGEDNHDLKNSIHYGIASKIVLETIEKNEFKGLRNMVDMIAKACRNQFEFRDFFVNVRLPKKVLRSRSGLVYDAERHKDYQQDRVRIFDLELATIIGIHPFERKEKQRLGIDISFNVGGDKEFDSLAISDLCHEVASFVESSSFLTIEALVHKLSKFLCFSQSVDCVHIKAEKPSAITFADAPAVQIYRSKKTFLQDSFLKCESSLPKIAYISFGSNVGSRIKNIATALKCFSEIEDITLLDVSPLYETKPMYYENQSLFMNGVCKIQTRLSPFNLLRACQSVEQKLGRIKLIDKGPRCIDLDIAMYDDCIYESEDLTIPHVGMLEREFVLRPLIALDSTLVHPATQQLLLKKLNELPDQGVKVHASYLNKSVTEGAVIMGIINITPDSFSDGFSVTLNNVVEVVNEMVENGASIIDIGGQSTRPHATPVSLSEEINRVVPAIYAIRNAGIDIPISVDTFEVEVAKEAINAGANIINDITSGKKCPDMLSFAAKAEVPICLMHTRGTPQTMNSLSTYEKDIVQEVFEELNERVCAAIKAGIPRYNIILDPGFGFAKKIGQSTYLLHKFEQLVNKPEFMDLQWLSGPSRKGFTGHYSQDVEPKKRVWGTAAAVTASVLKGASIIRVHDVKEMSKVVAMANAIKLSTP</sequence>
<comment type="pathway">
    <text evidence="5">Cofactor biosynthesis; tetrahydrofolate biosynthesis; 7,8-dihydrofolate from 2-amino-4-hydroxy-6-hydroxymethyl-7,8-dihydropteridine diphosphate and 4-aminobenzoate: step 1/2.</text>
</comment>
<dbReference type="PROSITE" id="PS50972">
    <property type="entry name" value="PTERIN_BINDING"/>
    <property type="match status" value="1"/>
</dbReference>
<evidence type="ECO:0000256" key="20">
    <source>
        <dbReference type="ARBA" id="ARBA00023239"/>
    </source>
</evidence>
<dbReference type="GO" id="GO:0046654">
    <property type="term" value="P:tetrahydrofolate biosynthetic process"/>
    <property type="evidence" value="ECO:0007669"/>
    <property type="project" value="UniProtKB-UniPathway"/>
</dbReference>
<dbReference type="NCBIfam" id="TIGR01496">
    <property type="entry name" value="DHPS"/>
    <property type="match status" value="1"/>
</dbReference>
<dbReference type="CDD" id="cd00483">
    <property type="entry name" value="HPPK"/>
    <property type="match status" value="1"/>
</dbReference>
<comment type="pathway">
    <text evidence="6">Cofactor biosynthesis; tetrahydrofolate biosynthesis; 2-amino-4-hydroxy-6-hydroxymethyl-7,8-dihydropteridine diphosphate from 7,8-dihydroneopterin triphosphate: step 3/4.</text>
</comment>
<dbReference type="EMBL" id="KE503206">
    <property type="protein sequence ID" value="EPX74287.1"/>
    <property type="molecule type" value="Genomic_DNA"/>
</dbReference>
<evidence type="ECO:0000256" key="6">
    <source>
        <dbReference type="ARBA" id="ARBA00005013"/>
    </source>
</evidence>
<evidence type="ECO:0000256" key="14">
    <source>
        <dbReference type="ARBA" id="ARBA00022723"/>
    </source>
</evidence>
<dbReference type="SUPFAM" id="SSF51717">
    <property type="entry name" value="Dihydropteroate synthetase-like"/>
    <property type="match status" value="1"/>
</dbReference>
<keyword evidence="21" id="KW-0511">Multifunctional enzyme</keyword>
<dbReference type="GO" id="GO:0004150">
    <property type="term" value="F:dihydroneopterin aldolase activity"/>
    <property type="evidence" value="ECO:0007669"/>
    <property type="project" value="UniProtKB-EC"/>
</dbReference>
<evidence type="ECO:0000256" key="25">
    <source>
        <dbReference type="ARBA" id="ARBA00068111"/>
    </source>
</evidence>
<dbReference type="OrthoDB" id="615426at2759"/>
<dbReference type="Gene3D" id="3.30.70.560">
    <property type="entry name" value="7,8-Dihydro-6-hydroxymethylpterin-pyrophosphokinase HPPK"/>
    <property type="match status" value="1"/>
</dbReference>
<evidence type="ECO:0000256" key="19">
    <source>
        <dbReference type="ARBA" id="ARBA00022909"/>
    </source>
</evidence>
<comment type="similarity">
    <text evidence="8">In the N-terminal section; belongs to the DHNA family.</text>
</comment>
<keyword evidence="18" id="KW-0460">Magnesium</keyword>
<dbReference type="EC" id="2.7.6.3" evidence="12"/>
<keyword evidence="13" id="KW-0808">Transferase</keyword>
<evidence type="ECO:0000256" key="21">
    <source>
        <dbReference type="ARBA" id="ARBA00023268"/>
    </source>
</evidence>
<evidence type="ECO:0000256" key="4">
    <source>
        <dbReference type="ARBA" id="ARBA00001946"/>
    </source>
</evidence>
<evidence type="ECO:0000256" key="18">
    <source>
        <dbReference type="ARBA" id="ARBA00022842"/>
    </source>
</evidence>
<dbReference type="InterPro" id="IPR045031">
    <property type="entry name" value="DHP_synth-like"/>
</dbReference>
<dbReference type="UniPathway" id="UPA00077">
    <property type="reaction ID" value="UER00155"/>
</dbReference>
<evidence type="ECO:0000256" key="9">
    <source>
        <dbReference type="ARBA" id="ARBA00009951"/>
    </source>
</evidence>
<dbReference type="SUPFAM" id="SSF55083">
    <property type="entry name" value="6-hydroxymethyl-7,8-dihydropterin pyrophosphokinase, HPPK"/>
    <property type="match status" value="1"/>
</dbReference>
<dbReference type="NCBIfam" id="TIGR01498">
    <property type="entry name" value="folK"/>
    <property type="match status" value="1"/>
</dbReference>
<comment type="catalytic activity">
    <reaction evidence="3">
        <text>7,8-dihydroneopterin = 6-hydroxymethyl-7,8-dihydropterin + glycolaldehyde</text>
        <dbReference type="Rhea" id="RHEA:10540"/>
        <dbReference type="ChEBI" id="CHEBI:17001"/>
        <dbReference type="ChEBI" id="CHEBI:17071"/>
        <dbReference type="ChEBI" id="CHEBI:44841"/>
        <dbReference type="EC" id="4.1.2.25"/>
    </reaction>
</comment>
<evidence type="ECO:0000259" key="26">
    <source>
        <dbReference type="PROSITE" id="PS50972"/>
    </source>
</evidence>
<dbReference type="Gene3D" id="3.30.1130.10">
    <property type="match status" value="2"/>
</dbReference>
<keyword evidence="16" id="KW-0418">Kinase</keyword>
<dbReference type="EC" id="2.5.1.15" evidence="10"/>
<gene>
    <name evidence="27" type="ORF">SOCG_03497</name>
</gene>
<keyword evidence="15" id="KW-0547">Nucleotide-binding</keyword>
<dbReference type="GO" id="GO:0003848">
    <property type="term" value="F:2-amino-4-hydroxy-6-hydroxymethyldihydropteridine diphosphokinase activity"/>
    <property type="evidence" value="ECO:0007669"/>
    <property type="project" value="UniProtKB-EC"/>
</dbReference>
<comment type="catalytic activity">
    <reaction evidence="1">
        <text>(7,8-dihydropterin-6-yl)methyl diphosphate + 4-aminobenzoate = 7,8-dihydropteroate + diphosphate</text>
        <dbReference type="Rhea" id="RHEA:19949"/>
        <dbReference type="ChEBI" id="CHEBI:17836"/>
        <dbReference type="ChEBI" id="CHEBI:17839"/>
        <dbReference type="ChEBI" id="CHEBI:33019"/>
        <dbReference type="ChEBI" id="CHEBI:72950"/>
        <dbReference type="EC" id="2.5.1.15"/>
    </reaction>
</comment>
<evidence type="ECO:0000256" key="2">
    <source>
        <dbReference type="ARBA" id="ARBA00000198"/>
    </source>
</evidence>
<evidence type="ECO:0000256" key="5">
    <source>
        <dbReference type="ARBA" id="ARBA00004763"/>
    </source>
</evidence>
<keyword evidence="14" id="KW-0479">Metal-binding</keyword>
<keyword evidence="19" id="KW-0289">Folate biosynthesis</keyword>
<dbReference type="Pfam" id="PF01288">
    <property type="entry name" value="HPPK"/>
    <property type="match status" value="1"/>
</dbReference>
<comment type="catalytic activity">
    <reaction evidence="2">
        <text>6-hydroxymethyl-7,8-dihydropterin + ATP = (7,8-dihydropterin-6-yl)methyl diphosphate + AMP + H(+)</text>
        <dbReference type="Rhea" id="RHEA:11412"/>
        <dbReference type="ChEBI" id="CHEBI:15378"/>
        <dbReference type="ChEBI" id="CHEBI:30616"/>
        <dbReference type="ChEBI" id="CHEBI:44841"/>
        <dbReference type="ChEBI" id="CHEBI:72950"/>
        <dbReference type="ChEBI" id="CHEBI:456215"/>
        <dbReference type="EC" id="2.7.6.3"/>
    </reaction>
</comment>
<dbReference type="InterPro" id="IPR043133">
    <property type="entry name" value="GTP-CH-I_C/QueF"/>
</dbReference>
<dbReference type="VEuPathDB" id="FungiDB:SOCG_03497"/>
<dbReference type="InterPro" id="IPR006157">
    <property type="entry name" value="FolB_dom"/>
</dbReference>
<dbReference type="CDD" id="cd00739">
    <property type="entry name" value="DHPS"/>
    <property type="match status" value="1"/>
</dbReference>
<dbReference type="GO" id="GO:0004156">
    <property type="term" value="F:dihydropteroate synthase activity"/>
    <property type="evidence" value="ECO:0007669"/>
    <property type="project" value="UniProtKB-EC"/>
</dbReference>
<dbReference type="GO" id="GO:0046872">
    <property type="term" value="F:metal ion binding"/>
    <property type="evidence" value="ECO:0007669"/>
    <property type="project" value="UniProtKB-KW"/>
</dbReference>
<proteinExistence type="inferred from homology"/>
<dbReference type="InterPro" id="IPR035907">
    <property type="entry name" value="Hppk_sf"/>
</dbReference>
<evidence type="ECO:0000313" key="27">
    <source>
        <dbReference type="EMBL" id="EPX74287.1"/>
    </source>
</evidence>
<dbReference type="OMA" id="ESEPMYF"/>
<evidence type="ECO:0000256" key="10">
    <source>
        <dbReference type="ARBA" id="ARBA00012458"/>
    </source>
</evidence>
<reference evidence="27 28" key="1">
    <citation type="journal article" date="2011" name="Science">
        <title>Comparative functional genomics of the fission yeasts.</title>
        <authorList>
            <person name="Rhind N."/>
            <person name="Chen Z."/>
            <person name="Yassour M."/>
            <person name="Thompson D.A."/>
            <person name="Haas B.J."/>
            <person name="Habib N."/>
            <person name="Wapinski I."/>
            <person name="Roy S."/>
            <person name="Lin M.F."/>
            <person name="Heiman D.I."/>
            <person name="Young S.K."/>
            <person name="Furuya K."/>
            <person name="Guo Y."/>
            <person name="Pidoux A."/>
            <person name="Chen H.M."/>
            <person name="Robbertse B."/>
            <person name="Goldberg J.M."/>
            <person name="Aoki K."/>
            <person name="Bayne E.H."/>
            <person name="Berlin A.M."/>
            <person name="Desjardins C.A."/>
            <person name="Dobbs E."/>
            <person name="Dukaj L."/>
            <person name="Fan L."/>
            <person name="FitzGerald M.G."/>
            <person name="French C."/>
            <person name="Gujja S."/>
            <person name="Hansen K."/>
            <person name="Keifenheim D."/>
            <person name="Levin J.Z."/>
            <person name="Mosher R.A."/>
            <person name="Mueller C.A."/>
            <person name="Pfiffner J."/>
            <person name="Priest M."/>
            <person name="Russ C."/>
            <person name="Smialowska A."/>
            <person name="Swoboda P."/>
            <person name="Sykes S.M."/>
            <person name="Vaughn M."/>
            <person name="Vengrova S."/>
            <person name="Yoder R."/>
            <person name="Zeng Q."/>
            <person name="Allshire R."/>
            <person name="Baulcombe D."/>
            <person name="Birren B.W."/>
            <person name="Brown W."/>
            <person name="Ekwall K."/>
            <person name="Kellis M."/>
            <person name="Leatherwood J."/>
            <person name="Levin H."/>
            <person name="Margalit H."/>
            <person name="Martienssen R."/>
            <person name="Nieduszynski C.A."/>
            <person name="Spatafora J.W."/>
            <person name="Friedman N."/>
            <person name="Dalgaard J.Z."/>
            <person name="Baumann P."/>
            <person name="Niki H."/>
            <person name="Regev A."/>
            <person name="Nusbaum C."/>
        </authorList>
    </citation>
    <scope>NUCLEOTIDE SEQUENCE [LARGE SCALE GENOMIC DNA]</scope>
    <source>
        <strain evidence="28">yFS286</strain>
    </source>
</reference>
<dbReference type="GO" id="GO:0005740">
    <property type="term" value="C:mitochondrial envelope"/>
    <property type="evidence" value="ECO:0007669"/>
    <property type="project" value="TreeGrafter"/>
</dbReference>